<feature type="transmembrane region" description="Helical" evidence="1">
    <location>
        <begin position="12"/>
        <end position="29"/>
    </location>
</feature>
<dbReference type="EMBL" id="BK032510">
    <property type="protein sequence ID" value="DAF43847.1"/>
    <property type="molecule type" value="Genomic_DNA"/>
</dbReference>
<protein>
    <submittedName>
        <fullName evidence="2">Uncharacterized protein</fullName>
    </submittedName>
</protein>
<accession>A0A8S5RZ55</accession>
<name>A0A8S5RZ55_9CAUD</name>
<keyword evidence="1" id="KW-0812">Transmembrane</keyword>
<keyword evidence="1" id="KW-1133">Transmembrane helix</keyword>
<reference evidence="2" key="1">
    <citation type="journal article" date="2021" name="Proc. Natl. Acad. Sci. U.S.A.">
        <title>A Catalog of Tens of Thousands of Viruses from Human Metagenomes Reveals Hidden Associations with Chronic Diseases.</title>
        <authorList>
            <person name="Tisza M.J."/>
            <person name="Buck C.B."/>
        </authorList>
    </citation>
    <scope>NUCLEOTIDE SEQUENCE</scope>
    <source>
        <strain evidence="2">CtNQV2</strain>
    </source>
</reference>
<keyword evidence="1" id="KW-0472">Membrane</keyword>
<evidence type="ECO:0000256" key="1">
    <source>
        <dbReference type="SAM" id="Phobius"/>
    </source>
</evidence>
<proteinExistence type="predicted"/>
<evidence type="ECO:0000313" key="2">
    <source>
        <dbReference type="EMBL" id="DAF43847.1"/>
    </source>
</evidence>
<organism evidence="2">
    <name type="scientific">Myoviridae sp. ctNQV2</name>
    <dbReference type="NCBI Taxonomy" id="2827683"/>
    <lineage>
        <taxon>Viruses</taxon>
        <taxon>Duplodnaviria</taxon>
        <taxon>Heunggongvirae</taxon>
        <taxon>Uroviricota</taxon>
        <taxon>Caudoviricetes</taxon>
    </lineage>
</organism>
<sequence length="69" mass="8239">MRKENIIKIRIALWIILCPLILMWLWNFVMPKFGIIEINYIEAFALRIITSILFKTNQSLLNDFNEIGK</sequence>